<feature type="domain" description="NYN" evidence="1">
    <location>
        <begin position="11"/>
        <end position="154"/>
    </location>
</feature>
<dbReference type="GO" id="GO:0004540">
    <property type="term" value="F:RNA nuclease activity"/>
    <property type="evidence" value="ECO:0007669"/>
    <property type="project" value="InterPro"/>
</dbReference>
<dbReference type="Gene3D" id="3.40.50.1010">
    <property type="entry name" value="5'-nuclease"/>
    <property type="match status" value="1"/>
</dbReference>
<dbReference type="InterPro" id="IPR021139">
    <property type="entry name" value="NYN"/>
</dbReference>
<dbReference type="AlphaFoldDB" id="A0A0P8BJ19"/>
<dbReference type="Proteomes" id="UP000182800">
    <property type="component" value="Unassembled WGS sequence"/>
</dbReference>
<gene>
    <name evidence="3" type="ORF">GA0071312_2361</name>
    <name evidence="2" type="ORF">HLUCCO17_15460</name>
</gene>
<dbReference type="Pfam" id="PF01936">
    <property type="entry name" value="NYN"/>
    <property type="match status" value="1"/>
</dbReference>
<dbReference type="Proteomes" id="UP000050497">
    <property type="component" value="Unassembled WGS sequence"/>
</dbReference>
<dbReference type="OrthoDB" id="3741at2"/>
<dbReference type="EMBL" id="LJSX01000030">
    <property type="protein sequence ID" value="KPQ09307.1"/>
    <property type="molecule type" value="Genomic_DNA"/>
</dbReference>
<reference evidence="2 4" key="1">
    <citation type="submission" date="2015-09" db="EMBL/GenBank/DDBJ databases">
        <title>Identification and resolution of microdiversity through metagenomic sequencing of parallel consortia.</title>
        <authorList>
            <person name="Nelson W.C."/>
            <person name="Romine M.F."/>
            <person name="Lindemann S.R."/>
        </authorList>
    </citation>
    <scope>NUCLEOTIDE SEQUENCE [LARGE SCALE GENOMIC DNA]</scope>
    <source>
        <strain evidence="2">HL-109</strain>
    </source>
</reference>
<dbReference type="RefSeq" id="WP_074445126.1">
    <property type="nucleotide sequence ID" value="NZ_FMBM01000002.1"/>
</dbReference>
<dbReference type="PANTHER" id="PTHR35458:SF8">
    <property type="entry name" value="SLR0650 PROTEIN"/>
    <property type="match status" value="1"/>
</dbReference>
<evidence type="ECO:0000259" key="1">
    <source>
        <dbReference type="Pfam" id="PF01936"/>
    </source>
</evidence>
<sequence length="210" mass="23961">MTAEPAVKYAMAFIDGQNLYQHAKDAFGHHHPNFDPRKLHAAVCAAHCWTPNLVRFYTGIPDTRISPMWAGYWNSRIIAMKRAGIKVTTRPLRYREQQVTDALGNTETVQVAQEKGIDTRLVLDIVSTARKKQWDVAVIFSQDQDLAEVVQEVKDIGEEQGRNLEICCPFPCGPNATSRRGIYKTNWFPMDQTFYDSCLDPKDYRPKNTP</sequence>
<dbReference type="PANTHER" id="PTHR35458">
    <property type="entry name" value="SLR0755 PROTEIN"/>
    <property type="match status" value="1"/>
</dbReference>
<proteinExistence type="predicted"/>
<evidence type="ECO:0000313" key="3">
    <source>
        <dbReference type="EMBL" id="SCC81423.1"/>
    </source>
</evidence>
<name>A0A0P8BJ19_9HYPH</name>
<dbReference type="InterPro" id="IPR047140">
    <property type="entry name" value="LabA"/>
</dbReference>
<reference evidence="3 5" key="2">
    <citation type="submission" date="2016-08" db="EMBL/GenBank/DDBJ databases">
        <authorList>
            <person name="Varghese N."/>
            <person name="Submissions Spin"/>
        </authorList>
    </citation>
    <scope>NUCLEOTIDE SEQUENCE [LARGE SCALE GENOMIC DNA]</scope>
    <source>
        <strain evidence="3 5">HL-109</strain>
    </source>
</reference>
<evidence type="ECO:0000313" key="2">
    <source>
        <dbReference type="EMBL" id="KPQ09307.1"/>
    </source>
</evidence>
<accession>A0A0P8BJ19</accession>
<protein>
    <submittedName>
        <fullName evidence="3">Uncharacterized conserved protein, LabA/DUF88 family</fullName>
    </submittedName>
</protein>
<organism evidence="2 4">
    <name type="scientific">Saliniramus fredricksonii</name>
    <dbReference type="NCBI Taxonomy" id="1653334"/>
    <lineage>
        <taxon>Bacteria</taxon>
        <taxon>Pseudomonadati</taxon>
        <taxon>Pseudomonadota</taxon>
        <taxon>Alphaproteobacteria</taxon>
        <taxon>Hyphomicrobiales</taxon>
        <taxon>Salinarimonadaceae</taxon>
        <taxon>Saliniramus</taxon>
    </lineage>
</organism>
<keyword evidence="5" id="KW-1185">Reference proteome</keyword>
<dbReference type="EMBL" id="FMBM01000002">
    <property type="protein sequence ID" value="SCC81423.1"/>
    <property type="molecule type" value="Genomic_DNA"/>
</dbReference>
<comment type="caution">
    <text evidence="2">The sequence shown here is derived from an EMBL/GenBank/DDBJ whole genome shotgun (WGS) entry which is preliminary data.</text>
</comment>
<dbReference type="STRING" id="1653334.GA0071312_2361"/>
<evidence type="ECO:0000313" key="4">
    <source>
        <dbReference type="Proteomes" id="UP000050497"/>
    </source>
</evidence>
<evidence type="ECO:0000313" key="5">
    <source>
        <dbReference type="Proteomes" id="UP000182800"/>
    </source>
</evidence>